<evidence type="ECO:0008006" key="4">
    <source>
        <dbReference type="Google" id="ProtNLM"/>
    </source>
</evidence>
<sequence>MTEKSSSKPPTWYWVVTVLALLWNLVGVWAYLGSAFMKDQIRADLSPEQAALFDSTPAWVTAAFAIATWGGLLGCIALLLRKKWAKPVLTLSLLAILVQMAHGFFMTNSVELYGQVQGLIIPLFVIIVGIALVFFARLADKKLWLS</sequence>
<name>A0A6L9EFV7_9FLAO</name>
<comment type="caution">
    <text evidence="2">The sequence shown here is derived from an EMBL/GenBank/DDBJ whole genome shotgun (WGS) entry which is preliminary data.</text>
</comment>
<keyword evidence="3" id="KW-1185">Reference proteome</keyword>
<dbReference type="RefSeq" id="WP_161436663.1">
    <property type="nucleotide sequence ID" value="NZ_WXYO01000007.1"/>
</dbReference>
<dbReference type="Proteomes" id="UP000475249">
    <property type="component" value="Unassembled WGS sequence"/>
</dbReference>
<reference evidence="2 3" key="1">
    <citation type="submission" date="2020-01" db="EMBL/GenBank/DDBJ databases">
        <title>Bacteria diversity of Porities sp.</title>
        <authorList>
            <person name="Wang G."/>
        </authorList>
    </citation>
    <scope>NUCLEOTIDE SEQUENCE [LARGE SCALE GENOMIC DNA]</scope>
    <source>
        <strain evidence="2 3">R33</strain>
    </source>
</reference>
<dbReference type="EMBL" id="WXYO01000007">
    <property type="protein sequence ID" value="NAS13634.1"/>
    <property type="molecule type" value="Genomic_DNA"/>
</dbReference>
<protein>
    <recommendedName>
        <fullName evidence="4">Sugar transporter</fullName>
    </recommendedName>
</protein>
<accession>A0A6L9EFV7</accession>
<evidence type="ECO:0000313" key="2">
    <source>
        <dbReference type="EMBL" id="NAS13634.1"/>
    </source>
</evidence>
<feature type="transmembrane region" description="Helical" evidence="1">
    <location>
        <begin position="87"/>
        <end position="107"/>
    </location>
</feature>
<organism evidence="2 3">
    <name type="scientific">Poritiphilus flavus</name>
    <dbReference type="NCBI Taxonomy" id="2697053"/>
    <lineage>
        <taxon>Bacteria</taxon>
        <taxon>Pseudomonadati</taxon>
        <taxon>Bacteroidota</taxon>
        <taxon>Flavobacteriia</taxon>
        <taxon>Flavobacteriales</taxon>
        <taxon>Flavobacteriaceae</taxon>
        <taxon>Poritiphilus</taxon>
    </lineage>
</organism>
<proteinExistence type="predicted"/>
<evidence type="ECO:0000256" key="1">
    <source>
        <dbReference type="SAM" id="Phobius"/>
    </source>
</evidence>
<gene>
    <name evidence="2" type="ORF">GTQ38_16595</name>
</gene>
<evidence type="ECO:0000313" key="3">
    <source>
        <dbReference type="Proteomes" id="UP000475249"/>
    </source>
</evidence>
<dbReference type="AlphaFoldDB" id="A0A6L9EFV7"/>
<keyword evidence="1" id="KW-1133">Transmembrane helix</keyword>
<keyword evidence="1" id="KW-0472">Membrane</keyword>
<feature type="transmembrane region" description="Helical" evidence="1">
    <location>
        <begin position="119"/>
        <end position="139"/>
    </location>
</feature>
<feature type="transmembrane region" description="Helical" evidence="1">
    <location>
        <begin position="58"/>
        <end position="80"/>
    </location>
</feature>
<keyword evidence="1" id="KW-0812">Transmembrane</keyword>
<feature type="transmembrane region" description="Helical" evidence="1">
    <location>
        <begin position="12"/>
        <end position="32"/>
    </location>
</feature>